<evidence type="ECO:0000256" key="3">
    <source>
        <dbReference type="SAM" id="Phobius"/>
    </source>
</evidence>
<evidence type="ECO:0000313" key="5">
    <source>
        <dbReference type="Proteomes" id="UP000030671"/>
    </source>
</evidence>
<feature type="compositionally biased region" description="Basic and acidic residues" evidence="2">
    <location>
        <begin position="42"/>
        <end position="51"/>
    </location>
</feature>
<accession>W4JMR0</accession>
<dbReference type="SUPFAM" id="SSF52058">
    <property type="entry name" value="L domain-like"/>
    <property type="match status" value="1"/>
</dbReference>
<evidence type="ECO:0008006" key="6">
    <source>
        <dbReference type="Google" id="ProtNLM"/>
    </source>
</evidence>
<dbReference type="Proteomes" id="UP000030671">
    <property type="component" value="Unassembled WGS sequence"/>
</dbReference>
<dbReference type="KEGG" id="hir:HETIRDRAFT_461444"/>
<dbReference type="PANTHER" id="PTHR48059">
    <property type="entry name" value="POLYGALACTURONASE INHIBITOR 1"/>
    <property type="match status" value="1"/>
</dbReference>
<keyword evidence="3" id="KW-0812">Transmembrane</keyword>
<name>W4JMR0_HETIT</name>
<sequence length="445" mass="48246">MNPLNDFPTSPLSRASWHGSSRFREHLSVSFVPADIDAPIEHSHFSPDSRAGHLPASSHTPPTTSRFSFGSSRSTMYRSPPIHPRDIEKNQFLGRESPRSTTTFRDRFTKLFFDVRTLNREPEVDVPVQPPEMSQWPPLHIEKRPMRCSCPRCEDNPARKWRRRAMVIILVAFLLCVLANLVVLDVRVLAQPSTKSGPQAVSASSSSTLSVDAQQCITQYTLNAPTSPTTYPCSTCLPLLSNLSYNYTAVYPAARDATQFCALRALWEDSDSNGQAGLEASGWVKDVKFCTWGGVQCDGSGGVSSLQLTFPAVPASIPAEFGNLTHLETLQIIGNNVIPGGSPAQPFASLTKLSSLHIESTGLSAFPDAFSNLTSLTLVKNAQLPSQLPSNFAQLPLQTLIVNNETITLTSDQQSAVCGTQLGGKLQTCDLRGTGVQSCGPCLVG</sequence>
<evidence type="ECO:0000256" key="2">
    <source>
        <dbReference type="SAM" id="MobiDB-lite"/>
    </source>
</evidence>
<reference evidence="4 5" key="1">
    <citation type="journal article" date="2012" name="New Phytol.">
        <title>Insight into trade-off between wood decay and parasitism from the genome of a fungal forest pathogen.</title>
        <authorList>
            <person name="Olson A."/>
            <person name="Aerts A."/>
            <person name="Asiegbu F."/>
            <person name="Belbahri L."/>
            <person name="Bouzid O."/>
            <person name="Broberg A."/>
            <person name="Canback B."/>
            <person name="Coutinho P.M."/>
            <person name="Cullen D."/>
            <person name="Dalman K."/>
            <person name="Deflorio G."/>
            <person name="van Diepen L.T."/>
            <person name="Dunand C."/>
            <person name="Duplessis S."/>
            <person name="Durling M."/>
            <person name="Gonthier P."/>
            <person name="Grimwood J."/>
            <person name="Fossdal C.G."/>
            <person name="Hansson D."/>
            <person name="Henrissat B."/>
            <person name="Hietala A."/>
            <person name="Himmelstrand K."/>
            <person name="Hoffmeister D."/>
            <person name="Hogberg N."/>
            <person name="James T.Y."/>
            <person name="Karlsson M."/>
            <person name="Kohler A."/>
            <person name="Kues U."/>
            <person name="Lee Y.H."/>
            <person name="Lin Y.C."/>
            <person name="Lind M."/>
            <person name="Lindquist E."/>
            <person name="Lombard V."/>
            <person name="Lucas S."/>
            <person name="Lunden K."/>
            <person name="Morin E."/>
            <person name="Murat C."/>
            <person name="Park J."/>
            <person name="Raffaello T."/>
            <person name="Rouze P."/>
            <person name="Salamov A."/>
            <person name="Schmutz J."/>
            <person name="Solheim H."/>
            <person name="Stahlberg J."/>
            <person name="Velez H."/>
            <person name="de Vries R.P."/>
            <person name="Wiebenga A."/>
            <person name="Woodward S."/>
            <person name="Yakovlev I."/>
            <person name="Garbelotto M."/>
            <person name="Martin F."/>
            <person name="Grigoriev I.V."/>
            <person name="Stenlid J."/>
        </authorList>
    </citation>
    <scope>NUCLEOTIDE SEQUENCE [LARGE SCALE GENOMIC DNA]</scope>
    <source>
        <strain evidence="4 5">TC 32-1</strain>
    </source>
</reference>
<evidence type="ECO:0000256" key="1">
    <source>
        <dbReference type="ARBA" id="ARBA00004196"/>
    </source>
</evidence>
<keyword evidence="3" id="KW-0472">Membrane</keyword>
<dbReference type="OrthoDB" id="676979at2759"/>
<dbReference type="AlphaFoldDB" id="W4JMR0"/>
<keyword evidence="5" id="KW-1185">Reference proteome</keyword>
<dbReference type="eggNOG" id="ENOG502RSAY">
    <property type="taxonomic scope" value="Eukaryota"/>
</dbReference>
<dbReference type="STRING" id="747525.W4JMR0"/>
<feature type="transmembrane region" description="Helical" evidence="3">
    <location>
        <begin position="165"/>
        <end position="184"/>
    </location>
</feature>
<keyword evidence="3" id="KW-1133">Transmembrane helix</keyword>
<dbReference type="HOGENOM" id="CLU_018786_1_0_1"/>
<dbReference type="GeneID" id="20677171"/>
<protein>
    <recommendedName>
        <fullName evidence="6">Leucine-rich repeat-containing N-terminal plant-type domain-containing protein</fullName>
    </recommendedName>
</protein>
<dbReference type="RefSeq" id="XP_009553248.1">
    <property type="nucleotide sequence ID" value="XM_009554953.1"/>
</dbReference>
<dbReference type="InterPro" id="IPR051848">
    <property type="entry name" value="PGIP"/>
</dbReference>
<dbReference type="InParanoid" id="W4JMR0"/>
<dbReference type="PANTHER" id="PTHR48059:SF23">
    <property type="entry name" value="LEUCINE-RICH REPEAT-CONTAINING N-TERMINAL PLANT-TYPE DOMAIN-CONTAINING PROTEIN"/>
    <property type="match status" value="1"/>
</dbReference>
<feature type="compositionally biased region" description="Low complexity" evidence="2">
    <location>
        <begin position="60"/>
        <end position="75"/>
    </location>
</feature>
<dbReference type="Gene3D" id="3.80.10.10">
    <property type="entry name" value="Ribonuclease Inhibitor"/>
    <property type="match status" value="1"/>
</dbReference>
<dbReference type="EMBL" id="KI925467">
    <property type="protein sequence ID" value="ETW74764.1"/>
    <property type="molecule type" value="Genomic_DNA"/>
</dbReference>
<organism evidence="4 5">
    <name type="scientific">Heterobasidion irregulare (strain TC 32-1)</name>
    <dbReference type="NCBI Taxonomy" id="747525"/>
    <lineage>
        <taxon>Eukaryota</taxon>
        <taxon>Fungi</taxon>
        <taxon>Dikarya</taxon>
        <taxon>Basidiomycota</taxon>
        <taxon>Agaricomycotina</taxon>
        <taxon>Agaricomycetes</taxon>
        <taxon>Russulales</taxon>
        <taxon>Bondarzewiaceae</taxon>
        <taxon>Heterobasidion</taxon>
        <taxon>Heterobasidion annosum species complex</taxon>
    </lineage>
</organism>
<dbReference type="InterPro" id="IPR032675">
    <property type="entry name" value="LRR_dom_sf"/>
</dbReference>
<comment type="subcellular location">
    <subcellularLocation>
        <location evidence="1">Cell envelope</location>
    </subcellularLocation>
</comment>
<evidence type="ECO:0000313" key="4">
    <source>
        <dbReference type="EMBL" id="ETW74764.1"/>
    </source>
</evidence>
<proteinExistence type="predicted"/>
<gene>
    <name evidence="4" type="ORF">HETIRDRAFT_461444</name>
</gene>
<feature type="region of interest" description="Disordered" evidence="2">
    <location>
        <begin position="42"/>
        <end position="99"/>
    </location>
</feature>